<dbReference type="SUPFAM" id="SSF81324">
    <property type="entry name" value="Voltage-gated potassium channels"/>
    <property type="match status" value="1"/>
</dbReference>
<evidence type="ECO:0000256" key="8">
    <source>
        <dbReference type="ARBA" id="ARBA00023065"/>
    </source>
</evidence>
<dbReference type="InterPro" id="IPR041647">
    <property type="entry name" value="IRK_C"/>
</dbReference>
<dbReference type="KEGG" id="spir:CWM47_33030"/>
<comment type="subcellular location">
    <subcellularLocation>
        <location evidence="1">Membrane</location>
        <topology evidence="1">Multi-pass membrane protein</topology>
    </subcellularLocation>
</comment>
<evidence type="ECO:0000256" key="11">
    <source>
        <dbReference type="SAM" id="Phobius"/>
    </source>
</evidence>
<evidence type="ECO:0000256" key="7">
    <source>
        <dbReference type="ARBA" id="ARBA00022989"/>
    </source>
</evidence>
<evidence type="ECO:0000313" key="15">
    <source>
        <dbReference type="Proteomes" id="UP000232883"/>
    </source>
</evidence>
<evidence type="ECO:0000256" key="3">
    <source>
        <dbReference type="ARBA" id="ARBA00022538"/>
    </source>
</evidence>
<dbReference type="InterPro" id="IPR013099">
    <property type="entry name" value="K_chnl_dom"/>
</dbReference>
<keyword evidence="10" id="KW-0407">Ion channel</keyword>
<feature type="domain" description="Inward rectifier potassium channel C-terminal" evidence="13">
    <location>
        <begin position="173"/>
        <end position="327"/>
    </location>
</feature>
<dbReference type="Pfam" id="PF07885">
    <property type="entry name" value="Ion_trans_2"/>
    <property type="match status" value="1"/>
</dbReference>
<feature type="domain" description="Potassium channel" evidence="12">
    <location>
        <begin position="96"/>
        <end position="162"/>
    </location>
</feature>
<protein>
    <submittedName>
        <fullName evidence="14">Potassium transporter</fullName>
    </submittedName>
</protein>
<keyword evidence="7 11" id="KW-1133">Transmembrane helix</keyword>
<evidence type="ECO:0000259" key="13">
    <source>
        <dbReference type="Pfam" id="PF17655"/>
    </source>
</evidence>
<gene>
    <name evidence="14" type="ORF">CWM47_33030</name>
</gene>
<dbReference type="GO" id="GO:0034765">
    <property type="term" value="P:regulation of monoatomic ion transmembrane transport"/>
    <property type="evidence" value="ECO:0007669"/>
    <property type="project" value="TreeGrafter"/>
</dbReference>
<dbReference type="AlphaFoldDB" id="A0A2K8Z8Q1"/>
<evidence type="ECO:0000259" key="12">
    <source>
        <dbReference type="Pfam" id="PF07885"/>
    </source>
</evidence>
<keyword evidence="5" id="KW-0851">Voltage-gated channel</keyword>
<evidence type="ECO:0000256" key="5">
    <source>
        <dbReference type="ARBA" id="ARBA00022882"/>
    </source>
</evidence>
<feature type="transmembrane region" description="Helical" evidence="11">
    <location>
        <begin position="75"/>
        <end position="97"/>
    </location>
</feature>
<dbReference type="Pfam" id="PF17655">
    <property type="entry name" value="IRK_C"/>
    <property type="match status" value="1"/>
</dbReference>
<evidence type="ECO:0000256" key="1">
    <source>
        <dbReference type="ARBA" id="ARBA00004141"/>
    </source>
</evidence>
<reference evidence="14 15" key="1">
    <citation type="submission" date="2017-11" db="EMBL/GenBank/DDBJ databases">
        <title>Taxonomic description and genome sequences of Spirosoma HA7 sp. nov., isolated from pollen microhabitat of Corylus avellana.</title>
        <authorList>
            <person name="Ambika Manirajan B."/>
            <person name="Suarez C."/>
            <person name="Ratering S."/>
            <person name="Geissler-Plaum R."/>
            <person name="Cardinale M."/>
            <person name="Sylvia S."/>
        </authorList>
    </citation>
    <scope>NUCLEOTIDE SEQUENCE [LARGE SCALE GENOMIC DNA]</scope>
    <source>
        <strain evidence="14 15">HA7</strain>
    </source>
</reference>
<dbReference type="Gene3D" id="1.10.287.70">
    <property type="match status" value="1"/>
</dbReference>
<accession>A0A2K8Z8Q1</accession>
<dbReference type="EMBL" id="CP025096">
    <property type="protein sequence ID" value="AUD06247.1"/>
    <property type="molecule type" value="Genomic_DNA"/>
</dbReference>
<dbReference type="RefSeq" id="WP_100992797.1">
    <property type="nucleotide sequence ID" value="NZ_CP025096.1"/>
</dbReference>
<evidence type="ECO:0000256" key="6">
    <source>
        <dbReference type="ARBA" id="ARBA00022958"/>
    </source>
</evidence>
<keyword evidence="3" id="KW-0633">Potassium transport</keyword>
<dbReference type="InterPro" id="IPR014756">
    <property type="entry name" value="Ig_E-set"/>
</dbReference>
<dbReference type="InterPro" id="IPR016449">
    <property type="entry name" value="K_chnl_inward-rec_Kir"/>
</dbReference>
<evidence type="ECO:0000256" key="2">
    <source>
        <dbReference type="ARBA" id="ARBA00022448"/>
    </source>
</evidence>
<feature type="transmembrane region" description="Helical" evidence="11">
    <location>
        <begin position="143"/>
        <end position="164"/>
    </location>
</feature>
<dbReference type="Gene3D" id="2.60.40.1400">
    <property type="entry name" value="G protein-activated inward rectifier potassium channel 1"/>
    <property type="match status" value="1"/>
</dbReference>
<dbReference type="InterPro" id="IPR013518">
    <property type="entry name" value="K_chnl_inward-rec_Kir_cyto"/>
</dbReference>
<keyword evidence="4 11" id="KW-0812">Transmembrane</keyword>
<evidence type="ECO:0000256" key="4">
    <source>
        <dbReference type="ARBA" id="ARBA00022692"/>
    </source>
</evidence>
<dbReference type="GO" id="GO:1990573">
    <property type="term" value="P:potassium ion import across plasma membrane"/>
    <property type="evidence" value="ECO:0007669"/>
    <property type="project" value="TreeGrafter"/>
</dbReference>
<keyword evidence="2" id="KW-0813">Transport</keyword>
<keyword evidence="6" id="KW-0630">Potassium</keyword>
<dbReference type="GO" id="GO:0034702">
    <property type="term" value="C:monoatomic ion channel complex"/>
    <property type="evidence" value="ECO:0007669"/>
    <property type="project" value="UniProtKB-KW"/>
</dbReference>
<dbReference type="SUPFAM" id="SSF81296">
    <property type="entry name" value="E set domains"/>
    <property type="match status" value="1"/>
</dbReference>
<dbReference type="Proteomes" id="UP000232883">
    <property type="component" value="Chromosome"/>
</dbReference>
<evidence type="ECO:0000256" key="9">
    <source>
        <dbReference type="ARBA" id="ARBA00023136"/>
    </source>
</evidence>
<keyword evidence="9 11" id="KW-0472">Membrane</keyword>
<evidence type="ECO:0000313" key="14">
    <source>
        <dbReference type="EMBL" id="AUD06247.1"/>
    </source>
</evidence>
<dbReference type="PANTHER" id="PTHR11767">
    <property type="entry name" value="INWARD RECTIFIER POTASSIUM CHANNEL"/>
    <property type="match status" value="1"/>
</dbReference>
<dbReference type="PRINTS" id="PR01320">
    <property type="entry name" value="KIRCHANNEL"/>
</dbReference>
<dbReference type="GO" id="GO:0005886">
    <property type="term" value="C:plasma membrane"/>
    <property type="evidence" value="ECO:0007669"/>
    <property type="project" value="TreeGrafter"/>
</dbReference>
<dbReference type="OrthoDB" id="9813518at2"/>
<keyword evidence="8" id="KW-0406">Ion transport</keyword>
<name>A0A2K8Z8Q1_9BACT</name>
<proteinExistence type="predicted"/>
<organism evidence="14 15">
    <name type="scientific">Spirosoma pollinicola</name>
    <dbReference type="NCBI Taxonomy" id="2057025"/>
    <lineage>
        <taxon>Bacteria</taxon>
        <taxon>Pseudomonadati</taxon>
        <taxon>Bacteroidota</taxon>
        <taxon>Cytophagia</taxon>
        <taxon>Cytophagales</taxon>
        <taxon>Cytophagaceae</taxon>
        <taxon>Spirosoma</taxon>
    </lineage>
</organism>
<dbReference type="GO" id="GO:0005242">
    <property type="term" value="F:inward rectifier potassium channel activity"/>
    <property type="evidence" value="ECO:0007669"/>
    <property type="project" value="InterPro"/>
</dbReference>
<sequence length="331" mass="38124">MNTKNRRLFNQTAKESQLVEQEVRRDDIGFGTKLTDSHSRLINQDGSFNIVRVNGTLWDRLNIYNRLITMSWVQFLSWLMIFYVTANTLFAGIYMLADPGMLKAADEKEIYGPFWKCFFFSSQTLTTVGYGHISPDSFLTSSIAAFESMMGLLAFALATGLLYGRFSRPIAHIRFSKQAVFAPYLDVNAWMFRIINCRANQLINLEVSVSMSRLEPKPDGTLSRKYYGLTLERNKVSFFPTNWTLVHPITDKSPLYGCTPEDLEQSDTEFLVSVQALDDTFVQSVHSRFSYRYDEVLWGRKFRPMFDGKQQTQVVKIDLNQLDDTEDAELN</sequence>
<keyword evidence="15" id="KW-1185">Reference proteome</keyword>
<evidence type="ECO:0000256" key="10">
    <source>
        <dbReference type="ARBA" id="ARBA00023303"/>
    </source>
</evidence>